<dbReference type="AlphaFoldDB" id="A0A2H3B8V5"/>
<keyword evidence="4" id="KW-1185">Reference proteome</keyword>
<proteinExistence type="predicted"/>
<dbReference type="EMBL" id="KZ293466">
    <property type="protein sequence ID" value="PBK62478.1"/>
    <property type="molecule type" value="Genomic_DNA"/>
</dbReference>
<organism evidence="3 4">
    <name type="scientific">Armillaria solidipes</name>
    <dbReference type="NCBI Taxonomy" id="1076256"/>
    <lineage>
        <taxon>Eukaryota</taxon>
        <taxon>Fungi</taxon>
        <taxon>Dikarya</taxon>
        <taxon>Basidiomycota</taxon>
        <taxon>Agaricomycotina</taxon>
        <taxon>Agaricomycetes</taxon>
        <taxon>Agaricomycetidae</taxon>
        <taxon>Agaricales</taxon>
        <taxon>Marasmiineae</taxon>
        <taxon>Physalacriaceae</taxon>
        <taxon>Armillaria</taxon>
    </lineage>
</organism>
<feature type="transmembrane region" description="Helical" evidence="2">
    <location>
        <begin position="73"/>
        <end position="91"/>
    </location>
</feature>
<name>A0A2H3B8V5_9AGAR</name>
<dbReference type="Proteomes" id="UP000218334">
    <property type="component" value="Unassembled WGS sequence"/>
</dbReference>
<evidence type="ECO:0000313" key="4">
    <source>
        <dbReference type="Proteomes" id="UP000218334"/>
    </source>
</evidence>
<keyword evidence="2" id="KW-0472">Membrane</keyword>
<evidence type="ECO:0000256" key="1">
    <source>
        <dbReference type="SAM" id="MobiDB-lite"/>
    </source>
</evidence>
<keyword evidence="2" id="KW-0812">Transmembrane</keyword>
<keyword evidence="2" id="KW-1133">Transmembrane helix</keyword>
<accession>A0A2H3B8V5</accession>
<feature type="transmembrane region" description="Helical" evidence="2">
    <location>
        <begin position="145"/>
        <end position="164"/>
    </location>
</feature>
<evidence type="ECO:0000256" key="2">
    <source>
        <dbReference type="SAM" id="Phobius"/>
    </source>
</evidence>
<feature type="compositionally biased region" description="Low complexity" evidence="1">
    <location>
        <begin position="258"/>
        <end position="271"/>
    </location>
</feature>
<feature type="region of interest" description="Disordered" evidence="1">
    <location>
        <begin position="238"/>
        <end position="282"/>
    </location>
</feature>
<feature type="transmembrane region" description="Helical" evidence="2">
    <location>
        <begin position="185"/>
        <end position="203"/>
    </location>
</feature>
<feature type="compositionally biased region" description="Polar residues" evidence="1">
    <location>
        <begin position="245"/>
        <end position="257"/>
    </location>
</feature>
<reference evidence="4" key="1">
    <citation type="journal article" date="2017" name="Nat. Ecol. Evol.">
        <title>Genome expansion and lineage-specific genetic innovations in the forest pathogenic fungi Armillaria.</title>
        <authorList>
            <person name="Sipos G."/>
            <person name="Prasanna A.N."/>
            <person name="Walter M.C."/>
            <person name="O'Connor E."/>
            <person name="Balint B."/>
            <person name="Krizsan K."/>
            <person name="Kiss B."/>
            <person name="Hess J."/>
            <person name="Varga T."/>
            <person name="Slot J."/>
            <person name="Riley R."/>
            <person name="Boka B."/>
            <person name="Rigling D."/>
            <person name="Barry K."/>
            <person name="Lee J."/>
            <person name="Mihaltcheva S."/>
            <person name="LaButti K."/>
            <person name="Lipzen A."/>
            <person name="Waldron R."/>
            <person name="Moloney N.M."/>
            <person name="Sperisen C."/>
            <person name="Kredics L."/>
            <person name="Vagvoelgyi C."/>
            <person name="Patrignani A."/>
            <person name="Fitzpatrick D."/>
            <person name="Nagy I."/>
            <person name="Doyle S."/>
            <person name="Anderson J.B."/>
            <person name="Grigoriev I.V."/>
            <person name="Gueldener U."/>
            <person name="Muensterkoetter M."/>
            <person name="Nagy L.G."/>
        </authorList>
    </citation>
    <scope>NUCLEOTIDE SEQUENCE [LARGE SCALE GENOMIC DNA]</scope>
    <source>
        <strain evidence="4">28-4</strain>
    </source>
</reference>
<evidence type="ECO:0000313" key="3">
    <source>
        <dbReference type="EMBL" id="PBK62478.1"/>
    </source>
</evidence>
<protein>
    <submittedName>
        <fullName evidence="3">Uncharacterized protein</fullName>
    </submittedName>
</protein>
<feature type="transmembrane region" description="Helical" evidence="2">
    <location>
        <begin position="40"/>
        <end position="61"/>
    </location>
</feature>
<sequence length="377" mass="41737">MTGRQHLGTPTPELTDSEIKEIYVALDTEFNGVVLTASLYVSQFFEGIYTGVVAVTLWAVASRKNCQNDRRSHFLVVIILLLYLLSGFNLYTEWAEGILNFITNGESFWVAYTFICRGIVAYYAAVGPNVPPPAIFLENVVRWSVLYSSLVLVTLLWCTILIIYRIWKVGGAAGRIRVYQRVIEMLVESASLYSAVIVVLLVFEARNEVAGIYIEGLAVAMRGIMPTMLVGRVAAGHARPDDSWSESTPRSSLRFGNQSSSQNDSQRSVGSGQVTSSRVRPDLEEGLESIERKISKLGKNPNASSNDHSPIISCRWMTDQVKAYTHQFCNEGGSTRTEKSTLIESSPTSWIVRAEHLDDVLGGVPDALEHAYPLSGW</sequence>
<gene>
    <name evidence="3" type="ORF">ARMSODRAFT_1061454</name>
</gene>